<evidence type="ECO:0000256" key="10">
    <source>
        <dbReference type="ARBA" id="ARBA00039918"/>
    </source>
</evidence>
<evidence type="ECO:0000259" key="13">
    <source>
        <dbReference type="PROSITE" id="PS50850"/>
    </source>
</evidence>
<feature type="transmembrane region" description="Helical" evidence="12">
    <location>
        <begin position="337"/>
        <end position="356"/>
    </location>
</feature>
<feature type="transmembrane region" description="Helical" evidence="12">
    <location>
        <begin position="91"/>
        <end position="110"/>
    </location>
</feature>
<evidence type="ECO:0000256" key="9">
    <source>
        <dbReference type="ARBA" id="ARBA00037295"/>
    </source>
</evidence>
<dbReference type="PROSITE" id="PS50850">
    <property type="entry name" value="MFS"/>
    <property type="match status" value="1"/>
</dbReference>
<feature type="transmembrane region" description="Helical" evidence="12">
    <location>
        <begin position="281"/>
        <end position="300"/>
    </location>
</feature>
<keyword evidence="8 12" id="KW-0472">Membrane</keyword>
<dbReference type="KEGG" id="rop:ROP_72140"/>
<dbReference type="RefSeq" id="WP_015890874.1">
    <property type="nucleotide sequence ID" value="NC_012522.1"/>
</dbReference>
<feature type="transmembrane region" description="Helical" evidence="12">
    <location>
        <begin position="157"/>
        <end position="180"/>
    </location>
</feature>
<evidence type="ECO:0000256" key="1">
    <source>
        <dbReference type="ARBA" id="ARBA00004651"/>
    </source>
</evidence>
<dbReference type="Gene3D" id="1.20.1250.20">
    <property type="entry name" value="MFS general substrate transporter like domains"/>
    <property type="match status" value="2"/>
</dbReference>
<dbReference type="InterPro" id="IPR005828">
    <property type="entry name" value="MFS_sugar_transport-like"/>
</dbReference>
<feature type="transmembrane region" description="Helical" evidence="12">
    <location>
        <begin position="192"/>
        <end position="215"/>
    </location>
</feature>
<protein>
    <recommendedName>
        <fullName evidence="10">Putative proline/betaine transporter</fullName>
    </recommendedName>
</protein>
<feature type="transmembrane region" description="Helical" evidence="12">
    <location>
        <begin position="377"/>
        <end position="400"/>
    </location>
</feature>
<dbReference type="InterPro" id="IPR011701">
    <property type="entry name" value="MFS"/>
</dbReference>
<keyword evidence="5 12" id="KW-0812">Transmembrane</keyword>
<dbReference type="HOGENOM" id="CLU_001265_39_5_11"/>
<evidence type="ECO:0000256" key="3">
    <source>
        <dbReference type="ARBA" id="ARBA00022448"/>
    </source>
</evidence>
<dbReference type="InterPro" id="IPR036259">
    <property type="entry name" value="MFS_trans_sf"/>
</dbReference>
<feature type="region of interest" description="Disordered" evidence="11">
    <location>
        <begin position="433"/>
        <end position="459"/>
    </location>
</feature>
<feature type="transmembrane region" description="Helical" evidence="12">
    <location>
        <begin position="116"/>
        <end position="136"/>
    </location>
</feature>
<keyword evidence="6" id="KW-0769">Symport</keyword>
<comment type="subcellular location">
    <subcellularLocation>
        <location evidence="1">Cell membrane</location>
        <topology evidence="1">Multi-pass membrane protein</topology>
    </subcellularLocation>
</comment>
<feature type="transmembrane region" description="Helical" evidence="12">
    <location>
        <begin position="31"/>
        <end position="50"/>
    </location>
</feature>
<dbReference type="Pfam" id="PF07690">
    <property type="entry name" value="MFS_1"/>
    <property type="match status" value="1"/>
</dbReference>
<accession>C1B650</accession>
<feature type="domain" description="Major facilitator superfamily (MFS) profile" evidence="13">
    <location>
        <begin position="19"/>
        <end position="431"/>
    </location>
</feature>
<dbReference type="FunFam" id="1.20.1250.20:FF:000001">
    <property type="entry name" value="Dicarboxylate MFS transporter"/>
    <property type="match status" value="1"/>
</dbReference>
<dbReference type="SUPFAM" id="SSF103473">
    <property type="entry name" value="MFS general substrate transporter"/>
    <property type="match status" value="1"/>
</dbReference>
<evidence type="ECO:0000256" key="7">
    <source>
        <dbReference type="ARBA" id="ARBA00022989"/>
    </source>
</evidence>
<evidence type="ECO:0000313" key="14">
    <source>
        <dbReference type="EMBL" id="BAH55461.1"/>
    </source>
</evidence>
<feature type="transmembrane region" description="Helical" evidence="12">
    <location>
        <begin position="312"/>
        <end position="331"/>
    </location>
</feature>
<gene>
    <name evidence="14" type="ordered locus">ROP_72140</name>
</gene>
<dbReference type="Pfam" id="PF00083">
    <property type="entry name" value="Sugar_tr"/>
    <property type="match status" value="1"/>
</dbReference>
<dbReference type="EMBL" id="AP011115">
    <property type="protein sequence ID" value="BAH55461.1"/>
    <property type="molecule type" value="Genomic_DNA"/>
</dbReference>
<organism evidence="14 15">
    <name type="scientific">Rhodococcus opacus (strain B4)</name>
    <dbReference type="NCBI Taxonomy" id="632772"/>
    <lineage>
        <taxon>Bacteria</taxon>
        <taxon>Bacillati</taxon>
        <taxon>Actinomycetota</taxon>
        <taxon>Actinomycetes</taxon>
        <taxon>Mycobacteriales</taxon>
        <taxon>Nocardiaceae</taxon>
        <taxon>Rhodococcus</taxon>
    </lineage>
</organism>
<evidence type="ECO:0000256" key="2">
    <source>
        <dbReference type="ARBA" id="ARBA00008240"/>
    </source>
</evidence>
<dbReference type="STRING" id="632772.ROP_72140"/>
<dbReference type="CDD" id="cd17369">
    <property type="entry name" value="MFS_ShiA_like"/>
    <property type="match status" value="1"/>
</dbReference>
<evidence type="ECO:0000256" key="12">
    <source>
        <dbReference type="SAM" id="Phobius"/>
    </source>
</evidence>
<reference evidence="14 15" key="1">
    <citation type="submission" date="2009-03" db="EMBL/GenBank/DDBJ databases">
        <title>Comparison of the complete genome sequences of Rhodococcus erythropolis PR4 and Rhodococcus opacus B4.</title>
        <authorList>
            <person name="Takarada H."/>
            <person name="Sekine M."/>
            <person name="Hosoyama A."/>
            <person name="Yamada R."/>
            <person name="Fujisawa T."/>
            <person name="Omata S."/>
            <person name="Shimizu A."/>
            <person name="Tsukatani N."/>
            <person name="Tanikawa S."/>
            <person name="Fujita N."/>
            <person name="Harayama S."/>
        </authorList>
    </citation>
    <scope>NUCLEOTIDE SEQUENCE [LARGE SCALE GENOMIC DNA]</scope>
    <source>
        <strain evidence="14 15">B4</strain>
    </source>
</reference>
<evidence type="ECO:0000256" key="5">
    <source>
        <dbReference type="ARBA" id="ARBA00022692"/>
    </source>
</evidence>
<dbReference type="InterPro" id="IPR020846">
    <property type="entry name" value="MFS_dom"/>
</dbReference>
<dbReference type="AlphaFoldDB" id="C1B650"/>
<keyword evidence="4" id="KW-1003">Cell membrane</keyword>
<feature type="transmembrane region" description="Helical" evidence="12">
    <location>
        <begin position="56"/>
        <end position="79"/>
    </location>
</feature>
<keyword evidence="7 12" id="KW-1133">Transmembrane helix</keyword>
<sequence>MSSPTAPSGEKKPNSPRMVALGSFVGTTIEWYDFFLYGTAAALVFSPLFFPDVSPAIGLIAAFGTYAVGFLARPIGGVVAGHIGDRVGRKAMLVASLLIMGASTTLIGVLPTHASIGIWAPILLLVLRLAQGFGVGGEWGGAALMSVESAPANRRGFYGSFTQIGVSAGMLLAVGAFSIARTVLDEETFLAWGWRIPFLISGLLVFVGLLIRIGLSEPEKFAEMKKNDTIAERPVVELFRNERRAVYLTTGMRLSQNAIYYLYTVFGIAYIARSLGSATSIGLNSVLIASAIGLVSVPMWAALSDKFGRRPLYLFGAVTSALFIGPFFLLADTGNPVLITLAMVIGLNFFHDAMYGPQAAFFSEMFSTGVRYSGASVGYQIGSVFAGGFSPLIATTLLAVGNGSPWLVVGYFTVLSVITAVCAYLAPETNKKDIDLDPRSAPQNPAAVDNHDSPAPLKA</sequence>
<dbReference type="GO" id="GO:0005886">
    <property type="term" value="C:plasma membrane"/>
    <property type="evidence" value="ECO:0007669"/>
    <property type="project" value="UniProtKB-SubCell"/>
</dbReference>
<dbReference type="GO" id="GO:0015293">
    <property type="term" value="F:symporter activity"/>
    <property type="evidence" value="ECO:0007669"/>
    <property type="project" value="UniProtKB-KW"/>
</dbReference>
<evidence type="ECO:0000256" key="6">
    <source>
        <dbReference type="ARBA" id="ARBA00022847"/>
    </source>
</evidence>
<feature type="transmembrane region" description="Helical" evidence="12">
    <location>
        <begin position="406"/>
        <end position="426"/>
    </location>
</feature>
<feature type="transmembrane region" description="Helical" evidence="12">
    <location>
        <begin position="258"/>
        <end position="275"/>
    </location>
</feature>
<dbReference type="Proteomes" id="UP000002212">
    <property type="component" value="Chromosome"/>
</dbReference>
<evidence type="ECO:0000256" key="11">
    <source>
        <dbReference type="SAM" id="MobiDB-lite"/>
    </source>
</evidence>
<comment type="function">
    <text evidence="9">May be a proton symporter involved in the uptake of osmolytes such as proline and glycine betaine.</text>
</comment>
<evidence type="ECO:0000256" key="8">
    <source>
        <dbReference type="ARBA" id="ARBA00023136"/>
    </source>
</evidence>
<name>C1B650_RHOOB</name>
<evidence type="ECO:0000313" key="15">
    <source>
        <dbReference type="Proteomes" id="UP000002212"/>
    </source>
</evidence>
<keyword evidence="3" id="KW-0813">Transport</keyword>
<dbReference type="PATRIC" id="fig|632772.20.peg.7530"/>
<comment type="similarity">
    <text evidence="2">Belongs to the major facilitator superfamily. Metabolite:H+ Symporter (MHS) family (TC 2.A.1.6) family.</text>
</comment>
<evidence type="ECO:0000256" key="4">
    <source>
        <dbReference type="ARBA" id="ARBA00022475"/>
    </source>
</evidence>
<dbReference type="PANTHER" id="PTHR43045:SF1">
    <property type="entry name" value="SHIKIMATE TRANSPORTER"/>
    <property type="match status" value="1"/>
</dbReference>
<dbReference type="PANTHER" id="PTHR43045">
    <property type="entry name" value="SHIKIMATE TRANSPORTER"/>
    <property type="match status" value="1"/>
</dbReference>
<proteinExistence type="inferred from homology"/>